<dbReference type="InterPro" id="IPR058240">
    <property type="entry name" value="rSAM_sf"/>
</dbReference>
<organism evidence="1 2">
    <name type="scientific">Paenibacillus sambharensis</name>
    <dbReference type="NCBI Taxonomy" id="1803190"/>
    <lineage>
        <taxon>Bacteria</taxon>
        <taxon>Bacillati</taxon>
        <taxon>Bacillota</taxon>
        <taxon>Bacilli</taxon>
        <taxon>Bacillales</taxon>
        <taxon>Paenibacillaceae</taxon>
        <taxon>Paenibacillus</taxon>
    </lineage>
</organism>
<gene>
    <name evidence="1" type="ORF">DNH61_21155</name>
</gene>
<dbReference type="AlphaFoldDB" id="A0A2W1L3S0"/>
<keyword evidence="2" id="KW-1185">Reference proteome</keyword>
<dbReference type="Proteomes" id="UP000249522">
    <property type="component" value="Unassembled WGS sequence"/>
</dbReference>
<dbReference type="EMBL" id="QKRB01000055">
    <property type="protein sequence ID" value="PZD93996.1"/>
    <property type="molecule type" value="Genomic_DNA"/>
</dbReference>
<name>A0A2W1L3S0_9BACL</name>
<dbReference type="SUPFAM" id="SSF102114">
    <property type="entry name" value="Radical SAM enzymes"/>
    <property type="match status" value="1"/>
</dbReference>
<accession>A0A2W1L3S0</accession>
<dbReference type="RefSeq" id="WP_111148805.1">
    <property type="nucleotide sequence ID" value="NZ_QKRB01000055.1"/>
</dbReference>
<evidence type="ECO:0000313" key="2">
    <source>
        <dbReference type="Proteomes" id="UP000249522"/>
    </source>
</evidence>
<reference evidence="1 2" key="1">
    <citation type="submission" date="2018-06" db="EMBL/GenBank/DDBJ databases">
        <title>Paenibacillus imtechensis sp. nov.</title>
        <authorList>
            <person name="Pinnaka A.K."/>
            <person name="Singh H."/>
            <person name="Kaur M."/>
        </authorList>
    </citation>
    <scope>NUCLEOTIDE SEQUENCE [LARGE SCALE GENOMIC DNA]</scope>
    <source>
        <strain evidence="1 2">SMB1</strain>
    </source>
</reference>
<sequence length="127" mass="14663">MKISDSSRTLFHGDRVILMNRKTGAWLKISKECFDILEVALEQHLTRDELLNRFQEAQDRQYFNGLLAKLDELGYWEIPHSPHLREVSFSLTQRCNLQCTHCIVDALNTSTSDCLSTADIINICVYT</sequence>
<protein>
    <recommendedName>
        <fullName evidence="3">Radical SAM protein</fullName>
    </recommendedName>
</protein>
<comment type="caution">
    <text evidence="1">The sequence shown here is derived from an EMBL/GenBank/DDBJ whole genome shotgun (WGS) entry which is preliminary data.</text>
</comment>
<proteinExistence type="predicted"/>
<dbReference type="OrthoDB" id="9808591at2"/>
<evidence type="ECO:0000313" key="1">
    <source>
        <dbReference type="EMBL" id="PZD93996.1"/>
    </source>
</evidence>
<evidence type="ECO:0008006" key="3">
    <source>
        <dbReference type="Google" id="ProtNLM"/>
    </source>
</evidence>